<evidence type="ECO:0000313" key="3">
    <source>
        <dbReference type="Proteomes" id="UP000735302"/>
    </source>
</evidence>
<feature type="region of interest" description="Disordered" evidence="1">
    <location>
        <begin position="50"/>
        <end position="105"/>
    </location>
</feature>
<accession>A0AAV3YHX6</accession>
<protein>
    <submittedName>
        <fullName evidence="2">Uncharacterized protein</fullName>
    </submittedName>
</protein>
<dbReference type="Proteomes" id="UP000735302">
    <property type="component" value="Unassembled WGS sequence"/>
</dbReference>
<name>A0AAV3YHX6_9GAST</name>
<evidence type="ECO:0000256" key="1">
    <source>
        <dbReference type="SAM" id="MobiDB-lite"/>
    </source>
</evidence>
<sequence>MRDIADQCRLAVSEHSRRVGFAYEPSDSIHALNITSEGIRDGISRQNADGGYAFKMSPQQSDLGLSGPPSGHGASGGARTRYTWDPRRSQGGLANHYATNAHNKT</sequence>
<feature type="compositionally biased region" description="Low complexity" evidence="1">
    <location>
        <begin position="63"/>
        <end position="72"/>
    </location>
</feature>
<gene>
    <name evidence="2" type="ORF">PoB_000852300</name>
</gene>
<evidence type="ECO:0000313" key="2">
    <source>
        <dbReference type="EMBL" id="GFN82017.1"/>
    </source>
</evidence>
<comment type="caution">
    <text evidence="2">The sequence shown here is derived from an EMBL/GenBank/DDBJ whole genome shotgun (WGS) entry which is preliminary data.</text>
</comment>
<dbReference type="AlphaFoldDB" id="A0AAV3YHX6"/>
<reference evidence="2 3" key="1">
    <citation type="journal article" date="2021" name="Elife">
        <title>Chloroplast acquisition without the gene transfer in kleptoplastic sea slugs, Plakobranchus ocellatus.</title>
        <authorList>
            <person name="Maeda T."/>
            <person name="Takahashi S."/>
            <person name="Yoshida T."/>
            <person name="Shimamura S."/>
            <person name="Takaki Y."/>
            <person name="Nagai Y."/>
            <person name="Toyoda A."/>
            <person name="Suzuki Y."/>
            <person name="Arimoto A."/>
            <person name="Ishii H."/>
            <person name="Satoh N."/>
            <person name="Nishiyama T."/>
            <person name="Hasebe M."/>
            <person name="Maruyama T."/>
            <person name="Minagawa J."/>
            <person name="Obokata J."/>
            <person name="Shigenobu S."/>
        </authorList>
    </citation>
    <scope>NUCLEOTIDE SEQUENCE [LARGE SCALE GENOMIC DNA]</scope>
</reference>
<dbReference type="EMBL" id="BLXT01000975">
    <property type="protein sequence ID" value="GFN82017.1"/>
    <property type="molecule type" value="Genomic_DNA"/>
</dbReference>
<keyword evidence="3" id="KW-1185">Reference proteome</keyword>
<organism evidence="2 3">
    <name type="scientific">Plakobranchus ocellatus</name>
    <dbReference type="NCBI Taxonomy" id="259542"/>
    <lineage>
        <taxon>Eukaryota</taxon>
        <taxon>Metazoa</taxon>
        <taxon>Spiralia</taxon>
        <taxon>Lophotrochozoa</taxon>
        <taxon>Mollusca</taxon>
        <taxon>Gastropoda</taxon>
        <taxon>Heterobranchia</taxon>
        <taxon>Euthyneura</taxon>
        <taxon>Panpulmonata</taxon>
        <taxon>Sacoglossa</taxon>
        <taxon>Placobranchoidea</taxon>
        <taxon>Plakobranchidae</taxon>
        <taxon>Plakobranchus</taxon>
    </lineage>
</organism>
<proteinExistence type="predicted"/>